<evidence type="ECO:0000313" key="8">
    <source>
        <dbReference type="Proteomes" id="UP000193560"/>
    </source>
</evidence>
<dbReference type="Pfam" id="PF03619">
    <property type="entry name" value="Solute_trans_a"/>
    <property type="match status" value="1"/>
</dbReference>
<feature type="transmembrane region" description="Helical" evidence="6">
    <location>
        <begin position="40"/>
        <end position="59"/>
    </location>
</feature>
<comment type="caution">
    <text evidence="7">The sequence shown here is derived from an EMBL/GenBank/DDBJ whole genome shotgun (WGS) entry which is preliminary data.</text>
</comment>
<keyword evidence="4 6" id="KW-0472">Membrane</keyword>
<feature type="transmembrane region" description="Helical" evidence="6">
    <location>
        <begin position="292"/>
        <end position="313"/>
    </location>
</feature>
<evidence type="ECO:0000256" key="6">
    <source>
        <dbReference type="SAM" id="Phobius"/>
    </source>
</evidence>
<keyword evidence="3 6" id="KW-1133">Transmembrane helix</keyword>
<accession>A0A1X2IY22</accession>
<evidence type="ECO:0000256" key="3">
    <source>
        <dbReference type="ARBA" id="ARBA00022989"/>
    </source>
</evidence>
<dbReference type="SMART" id="SM01417">
    <property type="entry name" value="Solute_trans_a"/>
    <property type="match status" value="1"/>
</dbReference>
<keyword evidence="8" id="KW-1185">Reference proteome</keyword>
<name>A0A1X2IY22_9FUNG</name>
<feature type="region of interest" description="Disordered" evidence="5">
    <location>
        <begin position="385"/>
        <end position="405"/>
    </location>
</feature>
<evidence type="ECO:0000256" key="1">
    <source>
        <dbReference type="ARBA" id="ARBA00004141"/>
    </source>
</evidence>
<comment type="subcellular location">
    <subcellularLocation>
        <location evidence="1">Membrane</location>
        <topology evidence="1">Multi-pass membrane protein</topology>
    </subcellularLocation>
</comment>
<dbReference type="InterPro" id="IPR005178">
    <property type="entry name" value="Ostalpha/TMEM184C"/>
</dbReference>
<dbReference type="PANTHER" id="PTHR23423">
    <property type="entry name" value="ORGANIC SOLUTE TRANSPORTER-RELATED"/>
    <property type="match status" value="1"/>
</dbReference>
<evidence type="ECO:0000256" key="4">
    <source>
        <dbReference type="ARBA" id="ARBA00023136"/>
    </source>
</evidence>
<reference evidence="7 8" key="1">
    <citation type="submission" date="2016-07" db="EMBL/GenBank/DDBJ databases">
        <title>Pervasive Adenine N6-methylation of Active Genes in Fungi.</title>
        <authorList>
            <consortium name="DOE Joint Genome Institute"/>
            <person name="Mondo S.J."/>
            <person name="Dannebaum R.O."/>
            <person name="Kuo R.C."/>
            <person name="Labutti K."/>
            <person name="Haridas S."/>
            <person name="Kuo A."/>
            <person name="Salamov A."/>
            <person name="Ahrendt S.R."/>
            <person name="Lipzen A."/>
            <person name="Sullivan W."/>
            <person name="Andreopoulos W.B."/>
            <person name="Clum A."/>
            <person name="Lindquist E."/>
            <person name="Daum C."/>
            <person name="Ramamoorthy G.K."/>
            <person name="Gryganskyi A."/>
            <person name="Culley D."/>
            <person name="Magnuson J.K."/>
            <person name="James T.Y."/>
            <person name="O'Malley M.A."/>
            <person name="Stajich J.E."/>
            <person name="Spatafora J.W."/>
            <person name="Visel A."/>
            <person name="Grigoriev I.V."/>
        </authorList>
    </citation>
    <scope>NUCLEOTIDE SEQUENCE [LARGE SCALE GENOMIC DNA]</scope>
    <source>
        <strain evidence="7 8">NRRL 1336</strain>
    </source>
</reference>
<proteinExistence type="predicted"/>
<feature type="transmembrane region" description="Helical" evidence="6">
    <location>
        <begin position="205"/>
        <end position="227"/>
    </location>
</feature>
<dbReference type="EMBL" id="MCGE01000002">
    <property type="protein sequence ID" value="ORZ24239.1"/>
    <property type="molecule type" value="Genomic_DNA"/>
</dbReference>
<sequence>MESTSSSECPSNPGLSQNGGFRPGFHWKSLLDHPSENWHIWGWMLCLLCLVIMWIISITTVCKHLRNYYEPQIQRHKVRVLLYPPFYATLAWVSYLRYDYSTTIMFFAALVEAFAVTNLYLCLQAYLQPYRDEYEGVKEEARPTVMPYIKVHVPSRWGMHYRIITDILVYQFPLWSVLDAFISIFAELKGHYCADSFSFSGAHVYLTIINFVSLSIIISALFTYLAVYKPEWKRAQAREHGKFWAIKGPIMVNFYIGTLLLGGLSYAGIIHGTDGTQSSDGLAWSSEAVENGLEVIIECVVMTVSMGLMTIYFNPKDSIERGLNSQASLIAHGEFYYNDNDIGGNHQKLSFGAAFYDAYINYIPEFFLNVFRCGKDSSELAKKRARMRREKKVESNNMDTAALNP</sequence>
<feature type="transmembrane region" description="Helical" evidence="6">
    <location>
        <begin position="104"/>
        <end position="123"/>
    </location>
</feature>
<dbReference type="GO" id="GO:0016020">
    <property type="term" value="C:membrane"/>
    <property type="evidence" value="ECO:0007669"/>
    <property type="project" value="UniProtKB-SubCell"/>
</dbReference>
<dbReference type="STRING" id="90262.A0A1X2IY22"/>
<evidence type="ECO:0000256" key="5">
    <source>
        <dbReference type="SAM" id="MobiDB-lite"/>
    </source>
</evidence>
<protein>
    <submittedName>
        <fullName evidence="7">Organic solute transporter Ostalpha-domain-containing protein</fullName>
    </submittedName>
</protein>
<feature type="transmembrane region" description="Helical" evidence="6">
    <location>
        <begin position="248"/>
        <end position="272"/>
    </location>
</feature>
<dbReference type="AlphaFoldDB" id="A0A1X2IY22"/>
<gene>
    <name evidence="7" type="ORF">BCR42DRAFT_402505</name>
</gene>
<feature type="transmembrane region" description="Helical" evidence="6">
    <location>
        <begin position="80"/>
        <end position="98"/>
    </location>
</feature>
<evidence type="ECO:0000256" key="2">
    <source>
        <dbReference type="ARBA" id="ARBA00022692"/>
    </source>
</evidence>
<dbReference type="Proteomes" id="UP000193560">
    <property type="component" value="Unassembled WGS sequence"/>
</dbReference>
<evidence type="ECO:0000313" key="7">
    <source>
        <dbReference type="EMBL" id="ORZ24239.1"/>
    </source>
</evidence>
<dbReference type="OrthoDB" id="5348404at2759"/>
<organism evidence="7 8">
    <name type="scientific">Absidia repens</name>
    <dbReference type="NCBI Taxonomy" id="90262"/>
    <lineage>
        <taxon>Eukaryota</taxon>
        <taxon>Fungi</taxon>
        <taxon>Fungi incertae sedis</taxon>
        <taxon>Mucoromycota</taxon>
        <taxon>Mucoromycotina</taxon>
        <taxon>Mucoromycetes</taxon>
        <taxon>Mucorales</taxon>
        <taxon>Cunninghamellaceae</taxon>
        <taxon>Absidia</taxon>
    </lineage>
</organism>
<keyword evidence="2 6" id="KW-0812">Transmembrane</keyword>
<feature type="transmembrane region" description="Helical" evidence="6">
    <location>
        <begin position="167"/>
        <end position="185"/>
    </location>
</feature>